<dbReference type="Gene3D" id="1.25.40.20">
    <property type="entry name" value="Ankyrin repeat-containing domain"/>
    <property type="match status" value="1"/>
</dbReference>
<protein>
    <submittedName>
        <fullName evidence="6">Ankyrin repeat protein</fullName>
    </submittedName>
</protein>
<feature type="region of interest" description="Disordered" evidence="4">
    <location>
        <begin position="299"/>
        <end position="331"/>
    </location>
</feature>
<dbReference type="AlphaFoldDB" id="A0A914Y4V4"/>
<evidence type="ECO:0000256" key="3">
    <source>
        <dbReference type="PROSITE-ProRule" id="PRU00023"/>
    </source>
</evidence>
<feature type="repeat" description="ANK" evidence="3">
    <location>
        <begin position="238"/>
        <end position="270"/>
    </location>
</feature>
<dbReference type="WBParaSite" id="PSU_v2.g15229.t2">
    <property type="protein sequence ID" value="PSU_v2.g15229.t2"/>
    <property type="gene ID" value="PSU_v2.g15229"/>
</dbReference>
<organism evidence="5 6">
    <name type="scientific">Panagrolaimus superbus</name>
    <dbReference type="NCBI Taxonomy" id="310955"/>
    <lineage>
        <taxon>Eukaryota</taxon>
        <taxon>Metazoa</taxon>
        <taxon>Ecdysozoa</taxon>
        <taxon>Nematoda</taxon>
        <taxon>Chromadorea</taxon>
        <taxon>Rhabditida</taxon>
        <taxon>Tylenchina</taxon>
        <taxon>Panagrolaimomorpha</taxon>
        <taxon>Panagrolaimoidea</taxon>
        <taxon>Panagrolaimidae</taxon>
        <taxon>Panagrolaimus</taxon>
    </lineage>
</organism>
<dbReference type="InterPro" id="IPR036770">
    <property type="entry name" value="Ankyrin_rpt-contain_sf"/>
</dbReference>
<dbReference type="Proteomes" id="UP000887577">
    <property type="component" value="Unplaced"/>
</dbReference>
<dbReference type="InterPro" id="IPR002110">
    <property type="entry name" value="Ankyrin_rpt"/>
</dbReference>
<dbReference type="PANTHER" id="PTHR24198:SF165">
    <property type="entry name" value="ANKYRIN REPEAT-CONTAINING PROTEIN-RELATED"/>
    <property type="match status" value="1"/>
</dbReference>
<dbReference type="PROSITE" id="PS50088">
    <property type="entry name" value="ANK_REPEAT"/>
    <property type="match status" value="1"/>
</dbReference>
<name>A0A914Y4V4_9BILA</name>
<dbReference type="Pfam" id="PF12796">
    <property type="entry name" value="Ank_2"/>
    <property type="match status" value="2"/>
</dbReference>
<dbReference type="PANTHER" id="PTHR24198">
    <property type="entry name" value="ANKYRIN REPEAT AND PROTEIN KINASE DOMAIN-CONTAINING PROTEIN"/>
    <property type="match status" value="1"/>
</dbReference>
<keyword evidence="2 3" id="KW-0040">ANK repeat</keyword>
<evidence type="ECO:0000313" key="6">
    <source>
        <dbReference type="WBParaSite" id="PSU_v2.g15229.t2"/>
    </source>
</evidence>
<evidence type="ECO:0000313" key="5">
    <source>
        <dbReference type="Proteomes" id="UP000887577"/>
    </source>
</evidence>
<accession>A0A914Y4V4</accession>
<feature type="compositionally biased region" description="Polar residues" evidence="4">
    <location>
        <begin position="305"/>
        <end position="317"/>
    </location>
</feature>
<evidence type="ECO:0000256" key="4">
    <source>
        <dbReference type="SAM" id="MobiDB-lite"/>
    </source>
</evidence>
<dbReference type="SMART" id="SM00248">
    <property type="entry name" value="ANK"/>
    <property type="match status" value="4"/>
</dbReference>
<reference evidence="6" key="1">
    <citation type="submission" date="2022-11" db="UniProtKB">
        <authorList>
            <consortium name="WormBaseParasite"/>
        </authorList>
    </citation>
    <scope>IDENTIFICATION</scope>
</reference>
<evidence type="ECO:0000256" key="2">
    <source>
        <dbReference type="ARBA" id="ARBA00023043"/>
    </source>
</evidence>
<sequence length="331" mass="37756">MSAEIKENAEQQQSQSQTLQQFLEHYGIPLLAENLHDDDYTPESLAAFSVDELQDNFELSKETAKNVFIQLEGFRKPKKHQQKGLVNLLQNLLTPTSNKLKPKSFMSAFENVTGIEYTPTDDYPMDPCSAANGATSEFFAHDFGRNFLTYKDFKNHRQWTPLMYACALRREKIVSIFLTKNPDLCVQNDVKQTALMIASCFGHVSIIDKLIQYAKQRSKFSHQKTFADIVGLQMTDESGFTALHFAVYYAQEDAVRYLLNVHANPNIPDLDGMTPTLLACTDEHRKKCLKDLINANGKLQHRNKNGQSGFDLQQNLSKTEETKKSQKYGYF</sequence>
<dbReference type="PROSITE" id="PS50297">
    <property type="entry name" value="ANK_REP_REGION"/>
    <property type="match status" value="1"/>
</dbReference>
<proteinExistence type="predicted"/>
<keyword evidence="5" id="KW-1185">Reference proteome</keyword>
<dbReference type="SUPFAM" id="SSF48403">
    <property type="entry name" value="Ankyrin repeat"/>
    <property type="match status" value="1"/>
</dbReference>
<keyword evidence="1" id="KW-0677">Repeat</keyword>
<evidence type="ECO:0000256" key="1">
    <source>
        <dbReference type="ARBA" id="ARBA00022737"/>
    </source>
</evidence>